<accession>A0AAQ3NEJ4</accession>
<evidence type="ECO:0000313" key="1">
    <source>
        <dbReference type="EMBL" id="WVZ08202.1"/>
    </source>
</evidence>
<gene>
    <name evidence="1" type="ORF">V8G54_021548</name>
</gene>
<proteinExistence type="predicted"/>
<organism evidence="1 2">
    <name type="scientific">Vigna mungo</name>
    <name type="common">Black gram</name>
    <name type="synonym">Phaseolus mungo</name>
    <dbReference type="NCBI Taxonomy" id="3915"/>
    <lineage>
        <taxon>Eukaryota</taxon>
        <taxon>Viridiplantae</taxon>
        <taxon>Streptophyta</taxon>
        <taxon>Embryophyta</taxon>
        <taxon>Tracheophyta</taxon>
        <taxon>Spermatophyta</taxon>
        <taxon>Magnoliopsida</taxon>
        <taxon>eudicotyledons</taxon>
        <taxon>Gunneridae</taxon>
        <taxon>Pentapetalae</taxon>
        <taxon>rosids</taxon>
        <taxon>fabids</taxon>
        <taxon>Fabales</taxon>
        <taxon>Fabaceae</taxon>
        <taxon>Papilionoideae</taxon>
        <taxon>50 kb inversion clade</taxon>
        <taxon>NPAAA clade</taxon>
        <taxon>indigoferoid/millettioid clade</taxon>
        <taxon>Phaseoleae</taxon>
        <taxon>Vigna</taxon>
    </lineage>
</organism>
<dbReference type="AlphaFoldDB" id="A0AAQ3NEJ4"/>
<evidence type="ECO:0000313" key="2">
    <source>
        <dbReference type="Proteomes" id="UP001374535"/>
    </source>
</evidence>
<dbReference type="Proteomes" id="UP001374535">
    <property type="component" value="Chromosome 6"/>
</dbReference>
<dbReference type="EMBL" id="CP144695">
    <property type="protein sequence ID" value="WVZ08202.1"/>
    <property type="molecule type" value="Genomic_DNA"/>
</dbReference>
<sequence>MQSHKTREVADAGHRRVPLIPKVWATFKAQVILNVTTIQVILLFTSKALTSCMSLGSMEGILVLMERTTFFWSLRSSSGPNPSGSVTNLIPDLLRLSRPAPVVFNRLWLNSVLRKVMLQPCLARI</sequence>
<keyword evidence="2" id="KW-1185">Reference proteome</keyword>
<name>A0AAQ3NEJ4_VIGMU</name>
<reference evidence="1 2" key="1">
    <citation type="journal article" date="2023" name="Life. Sci Alliance">
        <title>Evolutionary insights into 3D genome organization and epigenetic landscape of Vigna mungo.</title>
        <authorList>
            <person name="Junaid A."/>
            <person name="Singh B."/>
            <person name="Bhatia S."/>
        </authorList>
    </citation>
    <scope>NUCLEOTIDE SEQUENCE [LARGE SCALE GENOMIC DNA]</scope>
    <source>
        <strain evidence="1">Urdbean</strain>
    </source>
</reference>
<protein>
    <submittedName>
        <fullName evidence="1">Uncharacterized protein</fullName>
    </submittedName>
</protein>